<feature type="compositionally biased region" description="Low complexity" evidence="1">
    <location>
        <begin position="296"/>
        <end position="310"/>
    </location>
</feature>
<organism evidence="2 3">
    <name type="scientific">Rhizodiscina lignyota</name>
    <dbReference type="NCBI Taxonomy" id="1504668"/>
    <lineage>
        <taxon>Eukaryota</taxon>
        <taxon>Fungi</taxon>
        <taxon>Dikarya</taxon>
        <taxon>Ascomycota</taxon>
        <taxon>Pezizomycotina</taxon>
        <taxon>Dothideomycetes</taxon>
        <taxon>Pleosporomycetidae</taxon>
        <taxon>Aulographales</taxon>
        <taxon>Rhizodiscinaceae</taxon>
        <taxon>Rhizodiscina</taxon>
    </lineage>
</organism>
<comment type="caution">
    <text evidence="2">The sequence shown here is derived from an EMBL/GenBank/DDBJ whole genome shotgun (WGS) entry which is preliminary data.</text>
</comment>
<evidence type="ECO:0000256" key="1">
    <source>
        <dbReference type="SAM" id="MobiDB-lite"/>
    </source>
</evidence>
<feature type="region of interest" description="Disordered" evidence="1">
    <location>
        <begin position="270"/>
        <end position="313"/>
    </location>
</feature>
<name>A0A9P4M935_9PEZI</name>
<dbReference type="AlphaFoldDB" id="A0A9P4M935"/>
<gene>
    <name evidence="2" type="ORF">NA57DRAFT_54227</name>
</gene>
<accession>A0A9P4M935</accession>
<feature type="compositionally biased region" description="Basic and acidic residues" evidence="1">
    <location>
        <begin position="203"/>
        <end position="219"/>
    </location>
</feature>
<reference evidence="2" key="1">
    <citation type="journal article" date="2020" name="Stud. Mycol.">
        <title>101 Dothideomycetes genomes: a test case for predicting lifestyles and emergence of pathogens.</title>
        <authorList>
            <person name="Haridas S."/>
            <person name="Albert R."/>
            <person name="Binder M."/>
            <person name="Bloem J."/>
            <person name="Labutti K."/>
            <person name="Salamov A."/>
            <person name="Andreopoulos B."/>
            <person name="Baker S."/>
            <person name="Barry K."/>
            <person name="Bills G."/>
            <person name="Bluhm B."/>
            <person name="Cannon C."/>
            <person name="Castanera R."/>
            <person name="Culley D."/>
            <person name="Daum C."/>
            <person name="Ezra D."/>
            <person name="Gonzalez J."/>
            <person name="Henrissat B."/>
            <person name="Kuo A."/>
            <person name="Liang C."/>
            <person name="Lipzen A."/>
            <person name="Lutzoni F."/>
            <person name="Magnuson J."/>
            <person name="Mondo S."/>
            <person name="Nolan M."/>
            <person name="Ohm R."/>
            <person name="Pangilinan J."/>
            <person name="Park H.-J."/>
            <person name="Ramirez L."/>
            <person name="Alfaro M."/>
            <person name="Sun H."/>
            <person name="Tritt A."/>
            <person name="Yoshinaga Y."/>
            <person name="Zwiers L.-H."/>
            <person name="Turgeon B."/>
            <person name="Goodwin S."/>
            <person name="Spatafora J."/>
            <person name="Crous P."/>
            <person name="Grigoriev I."/>
        </authorList>
    </citation>
    <scope>NUCLEOTIDE SEQUENCE</scope>
    <source>
        <strain evidence="2">CBS 133067</strain>
    </source>
</reference>
<proteinExistence type="predicted"/>
<evidence type="ECO:0000313" key="3">
    <source>
        <dbReference type="Proteomes" id="UP000799772"/>
    </source>
</evidence>
<keyword evidence="3" id="KW-1185">Reference proteome</keyword>
<evidence type="ECO:0000313" key="2">
    <source>
        <dbReference type="EMBL" id="KAF2102311.1"/>
    </source>
</evidence>
<sequence length="918" mass="104246">MSFGYSVGDFFTVVQFAFSVGRAFHPHYVLAYFIRALPLRHGLSRDDETYNQQVYEKCKNSGSELRDLGRDVGNAIWSSGIFIDFGKSLHGVEAIRSKYGDLNTSASWIKRATSRSKYILADMLGDIGSAREKLQRHTGNLAILHTMLTTDALREASHESSASQREALEYLKQQADIIQVFVRTYRDLQEGKENVPAYSQVPRMEHPEEQAKQTTEAAERDLQAEGIDKNVILKHRNLIKEWLETVILPVGEDDEEETVVEAQSVTVAGPNMEQDLPSNKPEGSSGPALMTKPVRSTSTSTHRSQSSTWTPDDGEMASDYAPCMIAKVLRSKYSPSAGKEAFELPLKRAFHHLDWRKSGWLARTVVEEQCYKAAAKMKWNFDRSELANAVKAEDEKHGKPDHHIDEREFTNIVLSVRERVRSAIERQSNANGVKLAAGKLSHWQGSQNEKAVSPLWTISTRYQKEFQRDDKHASLFRRTVPKYTATPYTVFSHKLGSDIGFMYLATKYVVTAVDGAFEKLRASFKGWANDDQEEVIEVLKTTIDLAANFHRFESPDGLNSYHWLDKLIDDASVLPLSHCPELCNCPLRQATNLVAGLWTILDDILGLVWDILFFATGALILGKWREFRLLDRARALAAQTATALSQGMANSFEEIQGWYHEHQSNLIECRAMCDQLTETLRKKQEAIADSLSGRQIIISSLYLSEVPKILGFRRPSVFFTTWCDKQKHDSSDVKKSTDPFWRDYTMNVKLSSTIKIRFYRTTNVNEALGWIEFKVKESVDFARGARVSLVKPINSSGIEATLVVEPAFGKRHPAPFTLPESYETDEEEAKRKILELPLPSYILSQPIPDGWEVRRTSDDDGVHDGVYFWNVETLKPTAVFWRDPLHKIDQNVKYDQKQLQEILQPVRYHFPEAFGVAN</sequence>
<dbReference type="EMBL" id="ML978123">
    <property type="protein sequence ID" value="KAF2102311.1"/>
    <property type="molecule type" value="Genomic_DNA"/>
</dbReference>
<feature type="region of interest" description="Disordered" evidence="1">
    <location>
        <begin position="196"/>
        <end position="219"/>
    </location>
</feature>
<evidence type="ECO:0008006" key="4">
    <source>
        <dbReference type="Google" id="ProtNLM"/>
    </source>
</evidence>
<dbReference type="OrthoDB" id="3942885at2759"/>
<protein>
    <recommendedName>
        <fullName evidence="4">C2 domain-containing protein</fullName>
    </recommendedName>
</protein>
<dbReference type="Proteomes" id="UP000799772">
    <property type="component" value="Unassembled WGS sequence"/>
</dbReference>